<gene>
    <name evidence="2" type="ORF">PHAECO_LOCUS4687</name>
</gene>
<accession>A0A9N9SFC2</accession>
<organism evidence="2 3">
    <name type="scientific">Phaedon cochleariae</name>
    <name type="common">Mustard beetle</name>
    <dbReference type="NCBI Taxonomy" id="80249"/>
    <lineage>
        <taxon>Eukaryota</taxon>
        <taxon>Metazoa</taxon>
        <taxon>Ecdysozoa</taxon>
        <taxon>Arthropoda</taxon>
        <taxon>Hexapoda</taxon>
        <taxon>Insecta</taxon>
        <taxon>Pterygota</taxon>
        <taxon>Neoptera</taxon>
        <taxon>Endopterygota</taxon>
        <taxon>Coleoptera</taxon>
        <taxon>Polyphaga</taxon>
        <taxon>Cucujiformia</taxon>
        <taxon>Chrysomeloidea</taxon>
        <taxon>Chrysomelidae</taxon>
        <taxon>Chrysomelinae</taxon>
        <taxon>Chrysomelini</taxon>
        <taxon>Phaedon</taxon>
    </lineage>
</organism>
<keyword evidence="1" id="KW-0732">Signal</keyword>
<reference evidence="2" key="1">
    <citation type="submission" date="2022-01" db="EMBL/GenBank/DDBJ databases">
        <authorList>
            <person name="King R."/>
        </authorList>
    </citation>
    <scope>NUCLEOTIDE SEQUENCE</scope>
</reference>
<dbReference type="OrthoDB" id="8174403at2759"/>
<evidence type="ECO:0000313" key="2">
    <source>
        <dbReference type="EMBL" id="CAG9817486.1"/>
    </source>
</evidence>
<feature type="chain" id="PRO_5040389284" evidence="1">
    <location>
        <begin position="18"/>
        <end position="237"/>
    </location>
</feature>
<dbReference type="AlphaFoldDB" id="A0A9N9SFC2"/>
<name>A0A9N9SFC2_PHACE</name>
<evidence type="ECO:0000313" key="3">
    <source>
        <dbReference type="Proteomes" id="UP001153737"/>
    </source>
</evidence>
<protein>
    <submittedName>
        <fullName evidence="2">Uncharacterized protein</fullName>
    </submittedName>
</protein>
<feature type="signal peptide" evidence="1">
    <location>
        <begin position="1"/>
        <end position="17"/>
    </location>
</feature>
<evidence type="ECO:0000256" key="1">
    <source>
        <dbReference type="SAM" id="SignalP"/>
    </source>
</evidence>
<proteinExistence type="predicted"/>
<keyword evidence="3" id="KW-1185">Reference proteome</keyword>
<dbReference type="Proteomes" id="UP001153737">
    <property type="component" value="Chromosome 15"/>
</dbReference>
<sequence>MKSLICIAIVVVAMATAAPSPQKEGSAYTQEAIRQAQNTLLIPKDAQIQKVQEGIEIGAYESIPGNQKINLFEILGDQFPPEVVNNLQTQIDQFIPKMLYRIEIRAACWPSQALEFRPHSNTRLQFEQRVVWRCHASRPKPSPIIWENLFFPCTKRKDYNRKFCGGSLRDFKLVLSLANSSGDQIVTFVRREQCLRAVFYGKSVPLRVIHKNIAEADSTKFLPKFDAAGFLAEIRPA</sequence>
<reference evidence="2" key="2">
    <citation type="submission" date="2022-10" db="EMBL/GenBank/DDBJ databases">
        <authorList>
            <consortium name="ENA_rothamsted_submissions"/>
            <consortium name="culmorum"/>
            <person name="King R."/>
        </authorList>
    </citation>
    <scope>NUCLEOTIDE SEQUENCE</scope>
</reference>
<dbReference type="EMBL" id="OU896721">
    <property type="protein sequence ID" value="CAG9817486.1"/>
    <property type="molecule type" value="Genomic_DNA"/>
</dbReference>